<dbReference type="PROSITE" id="PS51257">
    <property type="entry name" value="PROKAR_LIPOPROTEIN"/>
    <property type="match status" value="1"/>
</dbReference>
<evidence type="ECO:0000313" key="2">
    <source>
        <dbReference type="Proteomes" id="UP000727993"/>
    </source>
</evidence>
<gene>
    <name evidence="1" type="ORF">IPN02_06320</name>
</gene>
<proteinExistence type="predicted"/>
<comment type="caution">
    <text evidence="1">The sequence shown here is derived from an EMBL/GenBank/DDBJ whole genome shotgun (WGS) entry which is preliminary data.</text>
</comment>
<organism evidence="1 2">
    <name type="scientific">Candidatus Neomicrothrix subdominans</name>
    <dbReference type="NCBI Taxonomy" id="2954438"/>
    <lineage>
        <taxon>Bacteria</taxon>
        <taxon>Bacillati</taxon>
        <taxon>Actinomycetota</taxon>
        <taxon>Acidimicrobiia</taxon>
        <taxon>Acidimicrobiales</taxon>
        <taxon>Microthrixaceae</taxon>
        <taxon>Candidatus Neomicrothrix</taxon>
    </lineage>
</organism>
<name>A0A936NCU2_9ACTN</name>
<protein>
    <submittedName>
        <fullName evidence="1">Uncharacterized protein</fullName>
    </submittedName>
</protein>
<reference evidence="1 2" key="1">
    <citation type="submission" date="2020-10" db="EMBL/GenBank/DDBJ databases">
        <title>Connecting structure to function with the recovery of over 1000 high-quality activated sludge metagenome-assembled genomes encoding full-length rRNA genes using long-read sequencing.</title>
        <authorList>
            <person name="Singleton C.M."/>
            <person name="Petriglieri F."/>
            <person name="Kristensen J.M."/>
            <person name="Kirkegaard R.H."/>
            <person name="Michaelsen T.Y."/>
            <person name="Andersen M.H."/>
            <person name="Karst S.M."/>
            <person name="Dueholm M.S."/>
            <person name="Nielsen P.H."/>
            <person name="Albertsen M."/>
        </authorList>
    </citation>
    <scope>NUCLEOTIDE SEQUENCE [LARGE SCALE GENOMIC DNA]</scope>
    <source>
        <strain evidence="1">Lyne_18-Q3-R50-59_MAXAC.006</strain>
    </source>
</reference>
<accession>A0A936NCU2</accession>
<dbReference type="Proteomes" id="UP000727993">
    <property type="component" value="Unassembled WGS sequence"/>
</dbReference>
<dbReference type="AlphaFoldDB" id="A0A936NCU2"/>
<evidence type="ECO:0000313" key="1">
    <source>
        <dbReference type="EMBL" id="MBK9296464.1"/>
    </source>
</evidence>
<dbReference type="EMBL" id="JADJZA010000002">
    <property type="protein sequence ID" value="MBK9296464.1"/>
    <property type="molecule type" value="Genomic_DNA"/>
</dbReference>
<sequence length="89" mass="9520">MNARPLIAAGVLIGSTAGCSFSFSIGSDTCADFANYTAEEKQKAVEEIYERGDPSADNPTASDLNLRLPSLETYCDKNPDDKLSDLTPD</sequence>